<evidence type="ECO:0000313" key="3">
    <source>
        <dbReference type="EMBL" id="MBB2996601.1"/>
    </source>
</evidence>
<keyword evidence="1" id="KW-0812">Transmembrane</keyword>
<comment type="caution">
    <text evidence="3">The sequence shown here is derived from an EMBL/GenBank/DDBJ whole genome shotgun (WGS) entry which is preliminary data.</text>
</comment>
<name>A0A839QX86_9MICC</name>
<keyword evidence="1" id="KW-0472">Membrane</keyword>
<dbReference type="Pfam" id="PF13559">
    <property type="entry name" value="DUF4129"/>
    <property type="match status" value="1"/>
</dbReference>
<feature type="domain" description="Protein-glutamine gamma-glutamyltransferase-like C-terminal" evidence="2">
    <location>
        <begin position="136"/>
        <end position="204"/>
    </location>
</feature>
<sequence length="228" mass="24807">MIPFPFLSDPLNPDGFRPNGQEADRLLQEELMRAEYASGVPQLLRDFLEARLRELLDFLHEFDAMTSTPGKIMLLVLAMILAVLCAVFVRVRRSHRIEEPGYDLGLVPELTCAGYRARATAAAAAGNNALACLESFRAMVRLAEERTVLGTQPGRTAFEAATALMPAFPAQAQRLCAAAAFFNELRYGQHEASTADYARLRDLDAALESAIPHIAALPAPAATPAAPR</sequence>
<dbReference type="InterPro" id="IPR025403">
    <property type="entry name" value="TgpA-like_C"/>
</dbReference>
<dbReference type="AlphaFoldDB" id="A0A839QX86"/>
<dbReference type="RefSeq" id="WP_183512158.1">
    <property type="nucleotide sequence ID" value="NZ_BAABGK010000033.1"/>
</dbReference>
<evidence type="ECO:0000259" key="2">
    <source>
        <dbReference type="Pfam" id="PF13559"/>
    </source>
</evidence>
<dbReference type="EMBL" id="JACHVS010000002">
    <property type="protein sequence ID" value="MBB2996601.1"/>
    <property type="molecule type" value="Genomic_DNA"/>
</dbReference>
<protein>
    <recommendedName>
        <fullName evidence="2">Protein-glutamine gamma-glutamyltransferase-like C-terminal domain-containing protein</fullName>
    </recommendedName>
</protein>
<proteinExistence type="predicted"/>
<keyword evidence="1" id="KW-1133">Transmembrane helix</keyword>
<feature type="transmembrane region" description="Helical" evidence="1">
    <location>
        <begin position="72"/>
        <end position="91"/>
    </location>
</feature>
<reference evidence="3 4" key="1">
    <citation type="submission" date="2020-08" db="EMBL/GenBank/DDBJ databases">
        <title>Sequencing the genomes of 1000 actinobacteria strains.</title>
        <authorList>
            <person name="Klenk H.-P."/>
        </authorList>
    </citation>
    <scope>NUCLEOTIDE SEQUENCE [LARGE SCALE GENOMIC DNA]</scope>
    <source>
        <strain evidence="3 4">DSM 22826</strain>
    </source>
</reference>
<evidence type="ECO:0000256" key="1">
    <source>
        <dbReference type="SAM" id="Phobius"/>
    </source>
</evidence>
<accession>A0A839QX86</accession>
<dbReference type="Proteomes" id="UP000523000">
    <property type="component" value="Unassembled WGS sequence"/>
</dbReference>
<evidence type="ECO:0000313" key="4">
    <source>
        <dbReference type="Proteomes" id="UP000523000"/>
    </source>
</evidence>
<organism evidence="3 4">
    <name type="scientific">Paeniglutamicibacter cryotolerans</name>
    <dbReference type="NCBI Taxonomy" id="670079"/>
    <lineage>
        <taxon>Bacteria</taxon>
        <taxon>Bacillati</taxon>
        <taxon>Actinomycetota</taxon>
        <taxon>Actinomycetes</taxon>
        <taxon>Micrococcales</taxon>
        <taxon>Micrococcaceae</taxon>
        <taxon>Paeniglutamicibacter</taxon>
    </lineage>
</organism>
<keyword evidence="4" id="KW-1185">Reference proteome</keyword>
<gene>
    <name evidence="3" type="ORF">E9229_002848</name>
</gene>